<evidence type="ECO:0000313" key="2">
    <source>
        <dbReference type="Proteomes" id="UP001055879"/>
    </source>
</evidence>
<keyword evidence="2" id="KW-1185">Reference proteome</keyword>
<name>A0ACB9C2K8_ARCLA</name>
<reference evidence="2" key="1">
    <citation type="journal article" date="2022" name="Mol. Ecol. Resour.">
        <title>The genomes of chicory, endive, great burdock and yacon provide insights into Asteraceae palaeo-polyploidization history and plant inulin production.</title>
        <authorList>
            <person name="Fan W."/>
            <person name="Wang S."/>
            <person name="Wang H."/>
            <person name="Wang A."/>
            <person name="Jiang F."/>
            <person name="Liu H."/>
            <person name="Zhao H."/>
            <person name="Xu D."/>
            <person name="Zhang Y."/>
        </authorList>
    </citation>
    <scope>NUCLEOTIDE SEQUENCE [LARGE SCALE GENOMIC DNA]</scope>
    <source>
        <strain evidence="2">cv. Niubang</strain>
    </source>
</reference>
<evidence type="ECO:0000313" key="1">
    <source>
        <dbReference type="EMBL" id="KAI3728509.1"/>
    </source>
</evidence>
<organism evidence="1 2">
    <name type="scientific">Arctium lappa</name>
    <name type="common">Greater burdock</name>
    <name type="synonym">Lappa major</name>
    <dbReference type="NCBI Taxonomy" id="4217"/>
    <lineage>
        <taxon>Eukaryota</taxon>
        <taxon>Viridiplantae</taxon>
        <taxon>Streptophyta</taxon>
        <taxon>Embryophyta</taxon>
        <taxon>Tracheophyta</taxon>
        <taxon>Spermatophyta</taxon>
        <taxon>Magnoliopsida</taxon>
        <taxon>eudicotyledons</taxon>
        <taxon>Gunneridae</taxon>
        <taxon>Pentapetalae</taxon>
        <taxon>asterids</taxon>
        <taxon>campanulids</taxon>
        <taxon>Asterales</taxon>
        <taxon>Asteraceae</taxon>
        <taxon>Carduoideae</taxon>
        <taxon>Cardueae</taxon>
        <taxon>Arctiinae</taxon>
        <taxon>Arctium</taxon>
    </lineage>
</organism>
<gene>
    <name evidence="1" type="ORF">L6452_17146</name>
</gene>
<protein>
    <submittedName>
        <fullName evidence="1">Uncharacterized protein</fullName>
    </submittedName>
</protein>
<dbReference type="EMBL" id="CM042051">
    <property type="protein sequence ID" value="KAI3728509.1"/>
    <property type="molecule type" value="Genomic_DNA"/>
</dbReference>
<dbReference type="Proteomes" id="UP001055879">
    <property type="component" value="Linkage Group LG05"/>
</dbReference>
<sequence length="225" mass="24992">MREIYTPSVDCLADLFSIDMTNYDYHSEGPFSLNITRNGMELLEQSCADNKNGQIYSGPMVWIGIYIAIASVFCILAMAADLFHGFRNRKFWFPCKYFSLNAASMTVISVALKLPVDLSSPMPGYVDQAAKVGSMAFMCIMMANIMPSLASMDNNTLVANIIGLSILIITIIVNICIELTTGVIDNTVNANSKAYFDNYYKVSNQPHIVIWASVEELIGYVYRPP</sequence>
<reference evidence="1 2" key="2">
    <citation type="journal article" date="2022" name="Mol. Ecol. Resour.">
        <title>The genomes of chicory, endive, great burdock and yacon provide insights into Asteraceae paleo-polyploidization history and plant inulin production.</title>
        <authorList>
            <person name="Fan W."/>
            <person name="Wang S."/>
            <person name="Wang H."/>
            <person name="Wang A."/>
            <person name="Jiang F."/>
            <person name="Liu H."/>
            <person name="Zhao H."/>
            <person name="Xu D."/>
            <person name="Zhang Y."/>
        </authorList>
    </citation>
    <scope>NUCLEOTIDE SEQUENCE [LARGE SCALE GENOMIC DNA]</scope>
    <source>
        <strain evidence="2">cv. Niubang</strain>
    </source>
</reference>
<comment type="caution">
    <text evidence="1">The sequence shown here is derived from an EMBL/GenBank/DDBJ whole genome shotgun (WGS) entry which is preliminary data.</text>
</comment>
<proteinExistence type="predicted"/>
<accession>A0ACB9C2K8</accession>